<protein>
    <submittedName>
        <fullName evidence="9">UDP-glucose:undecaprenyl-phosphate glucose-1-phosphate transferase</fullName>
        <ecNumber evidence="9">2.7.8.31</ecNumber>
    </submittedName>
</protein>
<keyword evidence="5 7" id="KW-1133">Transmembrane helix</keyword>
<dbReference type="Proteomes" id="UP000035268">
    <property type="component" value="Chromosome"/>
</dbReference>
<evidence type="ECO:0000256" key="2">
    <source>
        <dbReference type="ARBA" id="ARBA00006464"/>
    </source>
</evidence>
<gene>
    <name evidence="9" type="primary">wcaJ</name>
    <name evidence="9" type="ORF">L21SP4_02279</name>
</gene>
<comment type="similarity">
    <text evidence="2">Belongs to the bacterial sugar transferase family.</text>
</comment>
<dbReference type="GO" id="GO:0016020">
    <property type="term" value="C:membrane"/>
    <property type="evidence" value="ECO:0007669"/>
    <property type="project" value="UniProtKB-SubCell"/>
</dbReference>
<dbReference type="Pfam" id="PF13727">
    <property type="entry name" value="CoA_binding_3"/>
    <property type="match status" value="1"/>
</dbReference>
<feature type="domain" description="Bacterial sugar transferase" evidence="8">
    <location>
        <begin position="284"/>
        <end position="477"/>
    </location>
</feature>
<dbReference type="NCBIfam" id="TIGR03025">
    <property type="entry name" value="EPS_sugtrans"/>
    <property type="match status" value="1"/>
</dbReference>
<feature type="transmembrane region" description="Helical" evidence="7">
    <location>
        <begin position="12"/>
        <end position="34"/>
    </location>
</feature>
<reference evidence="9 10" key="2">
    <citation type="journal article" date="2016" name="ISME J.">
        <title>Characterization of the first cultured representative of Verrucomicrobia subdivision 5 indicates the proposal of a novel phylum.</title>
        <authorList>
            <person name="Spring S."/>
            <person name="Bunk B."/>
            <person name="Sproer C."/>
            <person name="Schumann P."/>
            <person name="Rohde M."/>
            <person name="Tindall B.J."/>
            <person name="Klenk H.P."/>
        </authorList>
    </citation>
    <scope>NUCLEOTIDE SEQUENCE [LARGE SCALE GENOMIC DNA]</scope>
    <source>
        <strain evidence="9 10">L21-Fru-AB</strain>
    </source>
</reference>
<evidence type="ECO:0000313" key="9">
    <source>
        <dbReference type="EMBL" id="AKJ65506.1"/>
    </source>
</evidence>
<dbReference type="EMBL" id="CP010904">
    <property type="protein sequence ID" value="AKJ65506.1"/>
    <property type="molecule type" value="Genomic_DNA"/>
</dbReference>
<dbReference type="EC" id="2.7.8.31" evidence="9"/>
<dbReference type="KEGG" id="vbl:L21SP4_02279"/>
<evidence type="ECO:0000256" key="5">
    <source>
        <dbReference type="ARBA" id="ARBA00022989"/>
    </source>
</evidence>
<sequence>MRKLLKRYGRSASYLLLIDYLLIVGTFGVALRFRHYAFGMNIIDLAHGEIVPEAAFVFFYAFFGLGLFSAFNLYKRKTWISLRWHQLGIIESTVVFILIYVLFKSIFKSAIFLESRLVTFNWGVLLLLALSAHRLILFPLILRYASKAGLQRRVVVIGDGPLAKDFVRKWNAGRYSTIEVLGQLTGRGEEERALKDIPRLGDVADLRELIDLHKIEGAVIAEPGLTHQQLMDLIEECVGLFGWVDVHSAKSAVWHEKLNADLLFDIPFVRLRSIPDNPLYFGYKRMFDVVASSLGLLILSPVMIGTAIAIKVTSPGPVFYVRERVGSGGRPFKFYKFRSMAVGADKDEQRANDIARYIANGEGQQSKVVNTAYVTPVGRFIRKWAIDELPQLFNVIRGDMSLVGPRPVPPDEFNLNEEWHKRRFDIKPGCTGLWKLYASRERDTSFNQTCLYDLYYSRNMNPLMDLYIIFGTVFVILTGQADG</sequence>
<keyword evidence="3 9" id="KW-0808">Transferase</keyword>
<name>A0A0G3EGB3_9BACT</name>
<reference evidence="10" key="1">
    <citation type="submission" date="2015-02" db="EMBL/GenBank/DDBJ databases">
        <title>Description and complete genome sequence of the first cultured representative of the subdivision 5 of the Verrucomicrobia phylum.</title>
        <authorList>
            <person name="Spring S."/>
            <person name="Bunk B."/>
            <person name="Sproer C."/>
            <person name="Klenk H.-P."/>
        </authorList>
    </citation>
    <scope>NUCLEOTIDE SEQUENCE [LARGE SCALE GENOMIC DNA]</scope>
    <source>
        <strain evidence="10">L21-Fru-AB</strain>
    </source>
</reference>
<organism evidence="9 10">
    <name type="scientific">Kiritimatiella glycovorans</name>
    <dbReference type="NCBI Taxonomy" id="1307763"/>
    <lineage>
        <taxon>Bacteria</taxon>
        <taxon>Pseudomonadati</taxon>
        <taxon>Kiritimatiellota</taxon>
        <taxon>Kiritimatiellia</taxon>
        <taxon>Kiritimatiellales</taxon>
        <taxon>Kiritimatiellaceae</taxon>
        <taxon>Kiritimatiella</taxon>
    </lineage>
</organism>
<feature type="transmembrane region" description="Helical" evidence="7">
    <location>
        <begin position="86"/>
        <end position="107"/>
    </location>
</feature>
<evidence type="ECO:0000256" key="7">
    <source>
        <dbReference type="SAM" id="Phobius"/>
    </source>
</evidence>
<evidence type="ECO:0000259" key="8">
    <source>
        <dbReference type="Pfam" id="PF02397"/>
    </source>
</evidence>
<comment type="subcellular location">
    <subcellularLocation>
        <location evidence="1">Membrane</location>
        <topology evidence="1">Multi-pass membrane protein</topology>
    </subcellularLocation>
</comment>
<dbReference type="Pfam" id="PF02397">
    <property type="entry name" value="Bac_transf"/>
    <property type="match status" value="1"/>
</dbReference>
<dbReference type="Gene3D" id="3.40.50.720">
    <property type="entry name" value="NAD(P)-binding Rossmann-like Domain"/>
    <property type="match status" value="1"/>
</dbReference>
<feature type="transmembrane region" description="Helical" evidence="7">
    <location>
        <begin position="289"/>
        <end position="310"/>
    </location>
</feature>
<proteinExistence type="inferred from homology"/>
<dbReference type="PANTHER" id="PTHR30576:SF10">
    <property type="entry name" value="SLL5057 PROTEIN"/>
    <property type="match status" value="1"/>
</dbReference>
<dbReference type="OrthoDB" id="9774190at2"/>
<accession>A0A0G3EGB3</accession>
<keyword evidence="6 7" id="KW-0472">Membrane</keyword>
<keyword evidence="4 7" id="KW-0812">Transmembrane</keyword>
<dbReference type="AlphaFoldDB" id="A0A0G3EGB3"/>
<dbReference type="InterPro" id="IPR003362">
    <property type="entry name" value="Bact_transf"/>
</dbReference>
<dbReference type="PANTHER" id="PTHR30576">
    <property type="entry name" value="COLANIC BIOSYNTHESIS UDP-GLUCOSE LIPID CARRIER TRANSFERASE"/>
    <property type="match status" value="1"/>
</dbReference>
<feature type="transmembrane region" description="Helical" evidence="7">
    <location>
        <begin position="119"/>
        <end position="142"/>
    </location>
</feature>
<evidence type="ECO:0000256" key="6">
    <source>
        <dbReference type="ARBA" id="ARBA00023136"/>
    </source>
</evidence>
<dbReference type="GO" id="GO:0089702">
    <property type="term" value="F:undecaprenyl-phosphate glucose phosphotransferase activity"/>
    <property type="evidence" value="ECO:0007669"/>
    <property type="project" value="UniProtKB-EC"/>
</dbReference>
<evidence type="ECO:0000256" key="3">
    <source>
        <dbReference type="ARBA" id="ARBA00022679"/>
    </source>
</evidence>
<keyword evidence="10" id="KW-1185">Reference proteome</keyword>
<dbReference type="STRING" id="1307763.L21SP4_02279"/>
<evidence type="ECO:0000256" key="4">
    <source>
        <dbReference type="ARBA" id="ARBA00022692"/>
    </source>
</evidence>
<evidence type="ECO:0000313" key="10">
    <source>
        <dbReference type="Proteomes" id="UP000035268"/>
    </source>
</evidence>
<feature type="transmembrane region" description="Helical" evidence="7">
    <location>
        <begin position="54"/>
        <end position="74"/>
    </location>
</feature>
<evidence type="ECO:0000256" key="1">
    <source>
        <dbReference type="ARBA" id="ARBA00004141"/>
    </source>
</evidence>
<dbReference type="RefSeq" id="WP_052882726.1">
    <property type="nucleotide sequence ID" value="NZ_CP010904.1"/>
</dbReference>
<dbReference type="InterPro" id="IPR017475">
    <property type="entry name" value="EPS_sugar_tfrase"/>
</dbReference>